<dbReference type="Proteomes" id="UP000011014">
    <property type="component" value="Unassembled WGS sequence"/>
</dbReference>
<sequence>MNLDVDFIAFSKDYQSPDCLRLSVETNDAINDLKVSKEVRIFDETESIVIGTFSSIGFLILVQGIALSNKYQNFLKATLMTVGSVVFYTVAGSLVYFMYQDDETAVDLKVGWGIIGGTAGFLFLIFIVISLFNRSSVSDSDSASKKRTRRRQRRNSTASSSSSGFKIRRVFVVAEQSCGAVFEKISKAER</sequence>
<organism evidence="3">
    <name type="scientific">Oikopleura dioica</name>
    <name type="common">Tunicate</name>
    <dbReference type="NCBI Taxonomy" id="34765"/>
    <lineage>
        <taxon>Eukaryota</taxon>
        <taxon>Metazoa</taxon>
        <taxon>Chordata</taxon>
        <taxon>Tunicata</taxon>
        <taxon>Appendicularia</taxon>
        <taxon>Copelata</taxon>
        <taxon>Oikopleuridae</taxon>
        <taxon>Oikopleura</taxon>
    </lineage>
</organism>
<keyword evidence="2" id="KW-1133">Transmembrane helix</keyword>
<accession>E4YX72</accession>
<proteinExistence type="predicted"/>
<protein>
    <submittedName>
        <fullName evidence="3">Uncharacterized protein</fullName>
    </submittedName>
</protein>
<evidence type="ECO:0000256" key="2">
    <source>
        <dbReference type="SAM" id="Phobius"/>
    </source>
</evidence>
<feature type="transmembrane region" description="Helical" evidence="2">
    <location>
        <begin position="111"/>
        <end position="132"/>
    </location>
</feature>
<gene>
    <name evidence="3" type="ORF">GSOID_T00020663001</name>
</gene>
<evidence type="ECO:0000256" key="1">
    <source>
        <dbReference type="SAM" id="MobiDB-lite"/>
    </source>
</evidence>
<feature type="region of interest" description="Disordered" evidence="1">
    <location>
        <begin position="137"/>
        <end position="161"/>
    </location>
</feature>
<feature type="transmembrane region" description="Helical" evidence="2">
    <location>
        <begin position="48"/>
        <end position="67"/>
    </location>
</feature>
<reference evidence="3" key="1">
    <citation type="journal article" date="2010" name="Science">
        <title>Plasticity of animal genome architecture unmasked by rapid evolution of a pelagic tunicate.</title>
        <authorList>
            <person name="Denoeud F."/>
            <person name="Henriet S."/>
            <person name="Mungpakdee S."/>
            <person name="Aury J.M."/>
            <person name="Da Silva C."/>
            <person name="Brinkmann H."/>
            <person name="Mikhaleva J."/>
            <person name="Olsen L.C."/>
            <person name="Jubin C."/>
            <person name="Canestro C."/>
            <person name="Bouquet J.M."/>
            <person name="Danks G."/>
            <person name="Poulain J."/>
            <person name="Campsteijn C."/>
            <person name="Adamski M."/>
            <person name="Cross I."/>
            <person name="Yadetie F."/>
            <person name="Muffato M."/>
            <person name="Louis A."/>
            <person name="Butcher S."/>
            <person name="Tsagkogeorga G."/>
            <person name="Konrad A."/>
            <person name="Singh S."/>
            <person name="Jensen M.F."/>
            <person name="Cong E.H."/>
            <person name="Eikeseth-Otteraa H."/>
            <person name="Noel B."/>
            <person name="Anthouard V."/>
            <person name="Porcel B.M."/>
            <person name="Kachouri-Lafond R."/>
            <person name="Nishino A."/>
            <person name="Ugolini M."/>
            <person name="Chourrout P."/>
            <person name="Nishida H."/>
            <person name="Aasland R."/>
            <person name="Huzurbazar S."/>
            <person name="Westhof E."/>
            <person name="Delsuc F."/>
            <person name="Lehrach H."/>
            <person name="Reinhardt R."/>
            <person name="Weissenbach J."/>
            <person name="Roy S.W."/>
            <person name="Artiguenave F."/>
            <person name="Postlethwait J.H."/>
            <person name="Manak J.R."/>
            <person name="Thompson E.M."/>
            <person name="Jaillon O."/>
            <person name="Du Pasquier L."/>
            <person name="Boudinot P."/>
            <person name="Liberles D.A."/>
            <person name="Volff J.N."/>
            <person name="Philippe H."/>
            <person name="Lenhard B."/>
            <person name="Roest Crollius H."/>
            <person name="Wincker P."/>
            <person name="Chourrout D."/>
        </authorList>
    </citation>
    <scope>NUCLEOTIDE SEQUENCE [LARGE SCALE GENOMIC DNA]</scope>
</reference>
<evidence type="ECO:0000313" key="3">
    <source>
        <dbReference type="EMBL" id="CBY40055.1"/>
    </source>
</evidence>
<keyword evidence="2" id="KW-0812">Transmembrane</keyword>
<feature type="transmembrane region" description="Helical" evidence="2">
    <location>
        <begin position="79"/>
        <end position="99"/>
    </location>
</feature>
<keyword evidence="2" id="KW-0472">Membrane</keyword>
<dbReference type="AlphaFoldDB" id="E4YX72"/>
<dbReference type="EMBL" id="FN655753">
    <property type="protein sequence ID" value="CBY40055.1"/>
    <property type="molecule type" value="Genomic_DNA"/>
</dbReference>
<feature type="compositionally biased region" description="Basic residues" evidence="1">
    <location>
        <begin position="145"/>
        <end position="154"/>
    </location>
</feature>
<name>E4YX72_OIKDI</name>